<dbReference type="EMBL" id="JACHXV010000002">
    <property type="protein sequence ID" value="MBB3172783.1"/>
    <property type="molecule type" value="Genomic_DNA"/>
</dbReference>
<protein>
    <submittedName>
        <fullName evidence="6">DNA-binding transcriptional LysR family regulator</fullName>
    </submittedName>
</protein>
<dbReference type="Gene3D" id="1.10.10.10">
    <property type="entry name" value="Winged helix-like DNA-binding domain superfamily/Winged helix DNA-binding domain"/>
    <property type="match status" value="1"/>
</dbReference>
<dbReference type="InterPro" id="IPR000847">
    <property type="entry name" value="LysR_HTH_N"/>
</dbReference>
<evidence type="ECO:0000313" key="6">
    <source>
        <dbReference type="EMBL" id="MBB3172783.1"/>
    </source>
</evidence>
<evidence type="ECO:0000313" key="7">
    <source>
        <dbReference type="Proteomes" id="UP000557688"/>
    </source>
</evidence>
<keyword evidence="3 6" id="KW-0238">DNA-binding</keyword>
<dbReference type="Proteomes" id="UP000557688">
    <property type="component" value="Unassembled WGS sequence"/>
</dbReference>
<dbReference type="AlphaFoldDB" id="A0A839UWN3"/>
<evidence type="ECO:0000256" key="2">
    <source>
        <dbReference type="ARBA" id="ARBA00023015"/>
    </source>
</evidence>
<comment type="caution">
    <text evidence="6">The sequence shown here is derived from an EMBL/GenBank/DDBJ whole genome shotgun (WGS) entry which is preliminary data.</text>
</comment>
<comment type="similarity">
    <text evidence="1">Belongs to the LysR transcriptional regulatory family.</text>
</comment>
<keyword evidence="4" id="KW-0804">Transcription</keyword>
<organism evidence="6 7">
    <name type="scientific">Endobacter medicaginis</name>
    <dbReference type="NCBI Taxonomy" id="1181271"/>
    <lineage>
        <taxon>Bacteria</taxon>
        <taxon>Pseudomonadati</taxon>
        <taxon>Pseudomonadota</taxon>
        <taxon>Alphaproteobacteria</taxon>
        <taxon>Acetobacterales</taxon>
        <taxon>Acetobacteraceae</taxon>
        <taxon>Endobacter</taxon>
    </lineage>
</organism>
<name>A0A839UWN3_9PROT</name>
<dbReference type="GO" id="GO:0003700">
    <property type="term" value="F:DNA-binding transcription factor activity"/>
    <property type="evidence" value="ECO:0007669"/>
    <property type="project" value="InterPro"/>
</dbReference>
<keyword evidence="7" id="KW-1185">Reference proteome</keyword>
<dbReference type="Pfam" id="PF00126">
    <property type="entry name" value="HTH_1"/>
    <property type="match status" value="1"/>
</dbReference>
<evidence type="ECO:0000256" key="4">
    <source>
        <dbReference type="ARBA" id="ARBA00023163"/>
    </source>
</evidence>
<dbReference type="PANTHER" id="PTHR30118:SF15">
    <property type="entry name" value="TRANSCRIPTIONAL REGULATORY PROTEIN"/>
    <property type="match status" value="1"/>
</dbReference>
<dbReference type="Pfam" id="PF03466">
    <property type="entry name" value="LysR_substrate"/>
    <property type="match status" value="1"/>
</dbReference>
<gene>
    <name evidence="6" type="ORF">FHR90_000597</name>
</gene>
<evidence type="ECO:0000259" key="5">
    <source>
        <dbReference type="PROSITE" id="PS50931"/>
    </source>
</evidence>
<dbReference type="InterPro" id="IPR005119">
    <property type="entry name" value="LysR_subst-bd"/>
</dbReference>
<feature type="domain" description="HTH lysR-type" evidence="5">
    <location>
        <begin position="1"/>
        <end position="42"/>
    </location>
</feature>
<dbReference type="Gene3D" id="3.40.190.10">
    <property type="entry name" value="Periplasmic binding protein-like II"/>
    <property type="match status" value="2"/>
</dbReference>
<keyword evidence="2" id="KW-0805">Transcription regulation</keyword>
<reference evidence="6 7" key="1">
    <citation type="submission" date="2020-08" db="EMBL/GenBank/DDBJ databases">
        <title>Genomic Encyclopedia of Type Strains, Phase III (KMG-III): the genomes of soil and plant-associated and newly described type strains.</title>
        <authorList>
            <person name="Whitman W."/>
        </authorList>
    </citation>
    <scope>NUCLEOTIDE SEQUENCE [LARGE SCALE GENOMIC DNA]</scope>
    <source>
        <strain evidence="6 7">CECT 8088</strain>
    </source>
</reference>
<dbReference type="InterPro" id="IPR050389">
    <property type="entry name" value="LysR-type_TF"/>
</dbReference>
<accession>A0A839UWN3</accession>
<evidence type="ECO:0000256" key="3">
    <source>
        <dbReference type="ARBA" id="ARBA00023125"/>
    </source>
</evidence>
<dbReference type="SUPFAM" id="SSF53850">
    <property type="entry name" value="Periplasmic binding protein-like II"/>
    <property type="match status" value="1"/>
</dbReference>
<dbReference type="GO" id="GO:0003677">
    <property type="term" value="F:DNA binding"/>
    <property type="evidence" value="ECO:0007669"/>
    <property type="project" value="UniProtKB-KW"/>
</dbReference>
<sequence>MSQAADHLSLTQSAVSASLRRLRLLCGDELFIRSRRDGMVPTRRALAMAEPVAEAVGLLRQAMLGDARFDPRRARRQFVLGLVAGLESAVGPAILRRLLDFAPQVSVRFRECSDAELPALIESRAVEIGVGTLSSRPTRLHQDMLGSVRFACILDAEACGVCLPLDLESYLALPHVLASGARRDGPVDLALRAIGRERRVASAVTHFSALPAFLIGMRAVGTVPIYAARSMAAVSPALSLSEAPVAIPALQIALMTNRDGVADPGVVWLKEVVAEEIRMALCLPWEAAPAGDGAS</sequence>
<dbReference type="InterPro" id="IPR036390">
    <property type="entry name" value="WH_DNA-bd_sf"/>
</dbReference>
<dbReference type="InterPro" id="IPR036388">
    <property type="entry name" value="WH-like_DNA-bd_sf"/>
</dbReference>
<dbReference type="PANTHER" id="PTHR30118">
    <property type="entry name" value="HTH-TYPE TRANSCRIPTIONAL REGULATOR LEUO-RELATED"/>
    <property type="match status" value="1"/>
</dbReference>
<evidence type="ECO:0000256" key="1">
    <source>
        <dbReference type="ARBA" id="ARBA00009437"/>
    </source>
</evidence>
<dbReference type="PROSITE" id="PS50931">
    <property type="entry name" value="HTH_LYSR"/>
    <property type="match status" value="1"/>
</dbReference>
<dbReference type="PRINTS" id="PR00039">
    <property type="entry name" value="HTHLYSR"/>
</dbReference>
<dbReference type="SUPFAM" id="SSF46785">
    <property type="entry name" value="Winged helix' DNA-binding domain"/>
    <property type="match status" value="1"/>
</dbReference>
<proteinExistence type="inferred from homology"/>